<reference evidence="2 4" key="2">
    <citation type="submission" date="2015-12" db="EMBL/GenBank/DDBJ databases">
        <authorList>
            <person name="Lauer A."/>
            <person name="Humrighouse B."/>
            <person name="Loparev V."/>
            <person name="Shewmaker P.L."/>
            <person name="Whitney A.M."/>
            <person name="McLaughlin R.W."/>
        </authorList>
    </citation>
    <scope>NUCLEOTIDE SEQUENCE [LARGE SCALE GENOMIC DNA]</scope>
    <source>
        <strain evidence="2 4">LMG 23085</strain>
    </source>
</reference>
<accession>A0A0S3KDR9</accession>
<protein>
    <submittedName>
        <fullName evidence="3">Death-on-curing family protein</fullName>
    </submittedName>
</protein>
<dbReference type="InterPro" id="IPR006440">
    <property type="entry name" value="Doc"/>
</dbReference>
<evidence type="ECO:0000313" key="2">
    <source>
        <dbReference type="EMBL" id="ALS02373.1"/>
    </source>
</evidence>
<dbReference type="PROSITE" id="PS51459">
    <property type="entry name" value="FIDO"/>
    <property type="match status" value="1"/>
</dbReference>
<dbReference type="InterPro" id="IPR003812">
    <property type="entry name" value="Fido"/>
</dbReference>
<reference evidence="3 5" key="1">
    <citation type="submission" date="2014-12" db="EMBL/GenBank/DDBJ databases">
        <title>Draft genome sequences of 29 type strains of Enterococci.</title>
        <authorList>
            <person name="Zhong Z."/>
            <person name="Sun Z."/>
            <person name="Liu W."/>
            <person name="Zhang W."/>
            <person name="Zhang H."/>
        </authorList>
    </citation>
    <scope>NUCLEOTIDE SEQUENCE [LARGE SCALE GENOMIC DNA]</scope>
    <source>
        <strain evidence="3 5">DSM 22801</strain>
    </source>
</reference>
<sequence>MKDCLWYLDEKAVHEIYNNTMKISDNTYNGVINPGSLQSVLEHIQNDLYYPEFEDKLTHLFLSIAKFHCFQDGNKRSAIALSTAFLIFNGYSGIVAEFVIEMERFVVLVASNAMSVDLCKKIIVSMLNGDYGSDESLKLEILKAYKQHEKIMKSYE</sequence>
<dbReference type="Proteomes" id="UP000065511">
    <property type="component" value="Chromosome"/>
</dbReference>
<dbReference type="EMBL" id="JXLC01000015">
    <property type="protein sequence ID" value="OJG91348.1"/>
    <property type="molecule type" value="Genomic_DNA"/>
</dbReference>
<dbReference type="RefSeq" id="WP_071878118.1">
    <property type="nucleotide sequence ID" value="NZ_JXLC01000015.1"/>
</dbReference>
<dbReference type="AlphaFoldDB" id="A0A0S3KDR9"/>
<evidence type="ECO:0000313" key="3">
    <source>
        <dbReference type="EMBL" id="OJG91348.1"/>
    </source>
</evidence>
<evidence type="ECO:0000259" key="1">
    <source>
        <dbReference type="PROSITE" id="PS51459"/>
    </source>
</evidence>
<evidence type="ECO:0000313" key="4">
    <source>
        <dbReference type="Proteomes" id="UP000065511"/>
    </source>
</evidence>
<organism evidence="3 5">
    <name type="scientific">Enterococcus silesiacus</name>
    <dbReference type="NCBI Taxonomy" id="332949"/>
    <lineage>
        <taxon>Bacteria</taxon>
        <taxon>Bacillati</taxon>
        <taxon>Bacillota</taxon>
        <taxon>Bacilli</taxon>
        <taxon>Lactobacillales</taxon>
        <taxon>Enterococcaceae</taxon>
        <taxon>Enterococcus</taxon>
    </lineage>
</organism>
<dbReference type="Proteomes" id="UP000183039">
    <property type="component" value="Unassembled WGS sequence"/>
</dbReference>
<dbReference type="GO" id="GO:0016301">
    <property type="term" value="F:kinase activity"/>
    <property type="evidence" value="ECO:0007669"/>
    <property type="project" value="InterPro"/>
</dbReference>
<name>A0A0S3KDR9_9ENTE</name>
<dbReference type="PANTHER" id="PTHR39426">
    <property type="entry name" value="HOMOLOGY TO DEATH-ON-CURING PROTEIN OF PHAGE P1"/>
    <property type="match status" value="1"/>
</dbReference>
<proteinExistence type="predicted"/>
<feature type="domain" description="Fido" evidence="1">
    <location>
        <begin position="5"/>
        <end position="128"/>
    </location>
</feature>
<dbReference type="InterPro" id="IPR053737">
    <property type="entry name" value="Type_II_TA_Toxin"/>
</dbReference>
<dbReference type="EMBL" id="CP013614">
    <property type="protein sequence ID" value="ALS02373.1"/>
    <property type="molecule type" value="Genomic_DNA"/>
</dbReference>
<evidence type="ECO:0000313" key="5">
    <source>
        <dbReference type="Proteomes" id="UP000183039"/>
    </source>
</evidence>
<keyword evidence="4" id="KW-1185">Reference proteome</keyword>
<dbReference type="Pfam" id="PF02661">
    <property type="entry name" value="Fic"/>
    <property type="match status" value="1"/>
</dbReference>
<dbReference type="PANTHER" id="PTHR39426:SF1">
    <property type="entry name" value="HOMOLOGY TO DEATH-ON-CURING PROTEIN OF PHAGE P1"/>
    <property type="match status" value="1"/>
</dbReference>
<dbReference type="SUPFAM" id="SSF140931">
    <property type="entry name" value="Fic-like"/>
    <property type="match status" value="1"/>
</dbReference>
<dbReference type="NCBIfam" id="TIGR01550">
    <property type="entry name" value="DOC_P1"/>
    <property type="match status" value="1"/>
</dbReference>
<dbReference type="Gene3D" id="1.20.120.1870">
    <property type="entry name" value="Fic/DOC protein, Fido domain"/>
    <property type="match status" value="1"/>
</dbReference>
<dbReference type="KEGG" id="ess:ATZ33_13550"/>
<dbReference type="InterPro" id="IPR036597">
    <property type="entry name" value="Fido-like_dom_sf"/>
</dbReference>
<gene>
    <name evidence="2" type="ORF">ATZ33_13550</name>
    <name evidence="3" type="ORF">RV15_GL000804</name>
</gene>